<dbReference type="EMBL" id="CM044703">
    <property type="protein sequence ID" value="KAI5672201.1"/>
    <property type="molecule type" value="Genomic_DNA"/>
</dbReference>
<gene>
    <name evidence="1" type="ORF">M9H77_12565</name>
</gene>
<evidence type="ECO:0000313" key="1">
    <source>
        <dbReference type="EMBL" id="KAI5672201.1"/>
    </source>
</evidence>
<keyword evidence="2" id="KW-1185">Reference proteome</keyword>
<comment type="caution">
    <text evidence="1">The sequence shown here is derived from an EMBL/GenBank/DDBJ whole genome shotgun (WGS) entry which is preliminary data.</text>
</comment>
<proteinExistence type="predicted"/>
<name>A0ACC0BHT3_CATRO</name>
<dbReference type="Proteomes" id="UP001060085">
    <property type="component" value="Linkage Group LG03"/>
</dbReference>
<protein>
    <submittedName>
        <fullName evidence="1">Uncharacterized protein</fullName>
    </submittedName>
</protein>
<organism evidence="1 2">
    <name type="scientific">Catharanthus roseus</name>
    <name type="common">Madagascar periwinkle</name>
    <name type="synonym">Vinca rosea</name>
    <dbReference type="NCBI Taxonomy" id="4058"/>
    <lineage>
        <taxon>Eukaryota</taxon>
        <taxon>Viridiplantae</taxon>
        <taxon>Streptophyta</taxon>
        <taxon>Embryophyta</taxon>
        <taxon>Tracheophyta</taxon>
        <taxon>Spermatophyta</taxon>
        <taxon>Magnoliopsida</taxon>
        <taxon>eudicotyledons</taxon>
        <taxon>Gunneridae</taxon>
        <taxon>Pentapetalae</taxon>
        <taxon>asterids</taxon>
        <taxon>lamiids</taxon>
        <taxon>Gentianales</taxon>
        <taxon>Apocynaceae</taxon>
        <taxon>Rauvolfioideae</taxon>
        <taxon>Vinceae</taxon>
        <taxon>Catharanthinae</taxon>
        <taxon>Catharanthus</taxon>
    </lineage>
</organism>
<sequence>MRVSSAAGKSDRIKTHQHSLYTRIQRNTQCHSRVRRTMSGSHNEVIEIKFRNLVVNTNQTPYERSITKQPLSRNWPKQATDSWGTYQVYPRANLSFKPLLALHKAVVPPQSMMPCPHRSIGTRPPWYYALFK</sequence>
<accession>A0ACC0BHT3</accession>
<evidence type="ECO:0000313" key="2">
    <source>
        <dbReference type="Proteomes" id="UP001060085"/>
    </source>
</evidence>
<reference evidence="2" key="1">
    <citation type="journal article" date="2023" name="Nat. Plants">
        <title>Single-cell RNA sequencing provides a high-resolution roadmap for understanding the multicellular compartmentation of specialized metabolism.</title>
        <authorList>
            <person name="Sun S."/>
            <person name="Shen X."/>
            <person name="Li Y."/>
            <person name="Li Y."/>
            <person name="Wang S."/>
            <person name="Li R."/>
            <person name="Zhang H."/>
            <person name="Shen G."/>
            <person name="Guo B."/>
            <person name="Wei J."/>
            <person name="Xu J."/>
            <person name="St-Pierre B."/>
            <person name="Chen S."/>
            <person name="Sun C."/>
        </authorList>
    </citation>
    <scope>NUCLEOTIDE SEQUENCE [LARGE SCALE GENOMIC DNA]</scope>
</reference>